<evidence type="ECO:0000313" key="15">
    <source>
        <dbReference type="EMBL" id="KAL3122328.1"/>
    </source>
</evidence>
<evidence type="ECO:0000256" key="12">
    <source>
        <dbReference type="SAM" id="MobiDB-lite"/>
    </source>
</evidence>
<keyword evidence="9" id="KW-0413">Isomerase</keyword>
<sequence>MRRFCGINLRSLIPAAFLIGLVRALYDVSDEVVDLTAGNFHKRVLDDDAVWIVEFYAPWCGHCQRLVPEYRRAAKALKGLVKIGGVDMTQHQSLGAPYKVQGFPTIKIFGLDKNKPTDYNGQRSAQDIVNAAVNEVKRVANARLAGRASGGGGYQQKSGGGGAGSNAVVELTDANFEELVLRSKDLWMVEFFAPWCGHCKNLEPHWRAAAAELKDKVKLGALDATVHTTIANRFGIRGFPSIKFFGAGEKTVSDAVDYDGGRTTSDIVQWATQKVAENLPPPDLKQVLSQRSFDESCKDQQLCVIVFLPHIMDCQSKCRNDYLAMLRELADKFKRNHWGWVWTEAGQQPDLEHSFGIGGFGYPAMVAVNTRKLKYSTMTGSFGQSGISEFLRDLSYGKGKTSSVPGANMPSLADVPAWDGRDAELPPMEDVDDIDLSDVSLDDEDEVEMPTKEAKKGVDEKEKKKKGTKAEEEASAKKTTTKTPKKKSVDEL</sequence>
<keyword evidence="7" id="KW-0256">Endoplasmic reticulum</keyword>
<dbReference type="EC" id="5.3.4.1" evidence="4"/>
<dbReference type="AlphaFoldDB" id="A0ABD2M486"/>
<dbReference type="CDD" id="cd02983">
    <property type="entry name" value="P5_C"/>
    <property type="match status" value="1"/>
</dbReference>
<organism evidence="15 16">
    <name type="scientific">Heterodera trifolii</name>
    <dbReference type="NCBI Taxonomy" id="157864"/>
    <lineage>
        <taxon>Eukaryota</taxon>
        <taxon>Metazoa</taxon>
        <taxon>Ecdysozoa</taxon>
        <taxon>Nematoda</taxon>
        <taxon>Chromadorea</taxon>
        <taxon>Rhabditida</taxon>
        <taxon>Tylenchina</taxon>
        <taxon>Tylenchomorpha</taxon>
        <taxon>Tylenchoidea</taxon>
        <taxon>Heteroderidae</taxon>
        <taxon>Heteroderinae</taxon>
        <taxon>Heterodera</taxon>
    </lineage>
</organism>
<keyword evidence="8" id="KW-1015">Disulfide bond</keyword>
<evidence type="ECO:0000259" key="14">
    <source>
        <dbReference type="PROSITE" id="PS51352"/>
    </source>
</evidence>
<dbReference type="PANTHER" id="PTHR45815:SF3">
    <property type="entry name" value="PROTEIN DISULFIDE-ISOMERASE A6"/>
    <property type="match status" value="1"/>
</dbReference>
<dbReference type="Gene3D" id="3.40.30.10">
    <property type="entry name" value="Glutaredoxin"/>
    <property type="match status" value="3"/>
</dbReference>
<keyword evidence="10" id="KW-0676">Redox-active center</keyword>
<dbReference type="PANTHER" id="PTHR45815">
    <property type="entry name" value="PROTEIN DISULFIDE-ISOMERASE A6"/>
    <property type="match status" value="1"/>
</dbReference>
<evidence type="ECO:0000256" key="9">
    <source>
        <dbReference type="ARBA" id="ARBA00023235"/>
    </source>
</evidence>
<feature type="domain" description="Thioredoxin" evidence="14">
    <location>
        <begin position="158"/>
        <end position="276"/>
    </location>
</feature>
<dbReference type="NCBIfam" id="TIGR01126">
    <property type="entry name" value="pdi_dom"/>
    <property type="match status" value="1"/>
</dbReference>
<dbReference type="InterPro" id="IPR057305">
    <property type="entry name" value="Thioredox_PDIA6_C"/>
</dbReference>
<comment type="caution">
    <text evidence="15">The sequence shown here is derived from an EMBL/GenBank/DDBJ whole genome shotgun (WGS) entry which is preliminary data.</text>
</comment>
<dbReference type="PROSITE" id="PS00194">
    <property type="entry name" value="THIOREDOXIN_1"/>
    <property type="match status" value="2"/>
</dbReference>
<evidence type="ECO:0000256" key="13">
    <source>
        <dbReference type="SAM" id="SignalP"/>
    </source>
</evidence>
<evidence type="ECO:0000256" key="3">
    <source>
        <dbReference type="ARBA" id="ARBA00006347"/>
    </source>
</evidence>
<evidence type="ECO:0000256" key="5">
    <source>
        <dbReference type="ARBA" id="ARBA00022729"/>
    </source>
</evidence>
<feature type="region of interest" description="Disordered" evidence="12">
    <location>
        <begin position="400"/>
        <end position="492"/>
    </location>
</feature>
<feature type="chain" id="PRO_5044879513" description="protein disulfide-isomerase" evidence="13">
    <location>
        <begin position="25"/>
        <end position="492"/>
    </location>
</feature>
<evidence type="ECO:0000256" key="10">
    <source>
        <dbReference type="ARBA" id="ARBA00023284"/>
    </source>
</evidence>
<evidence type="ECO:0000313" key="16">
    <source>
        <dbReference type="Proteomes" id="UP001620626"/>
    </source>
</evidence>
<evidence type="ECO:0000256" key="8">
    <source>
        <dbReference type="ARBA" id="ARBA00023157"/>
    </source>
</evidence>
<accession>A0ABD2M486</accession>
<evidence type="ECO:0000256" key="7">
    <source>
        <dbReference type="ARBA" id="ARBA00022824"/>
    </source>
</evidence>
<gene>
    <name evidence="15" type="ORF">niasHT_000547</name>
</gene>
<protein>
    <recommendedName>
        <fullName evidence="4">protein disulfide-isomerase</fullName>
        <ecNumber evidence="4">5.3.4.1</ecNumber>
    </recommendedName>
</protein>
<feature type="compositionally biased region" description="Basic and acidic residues" evidence="12">
    <location>
        <begin position="449"/>
        <end position="476"/>
    </location>
</feature>
<feature type="domain" description="Thioredoxin" evidence="14">
    <location>
        <begin position="7"/>
        <end position="138"/>
    </location>
</feature>
<feature type="compositionally biased region" description="Acidic residues" evidence="12">
    <location>
        <begin position="427"/>
        <end position="448"/>
    </location>
</feature>
<reference evidence="15 16" key="1">
    <citation type="submission" date="2024-10" db="EMBL/GenBank/DDBJ databases">
        <authorList>
            <person name="Kim D."/>
        </authorList>
    </citation>
    <scope>NUCLEOTIDE SEQUENCE [LARGE SCALE GENOMIC DNA]</scope>
    <source>
        <strain evidence="15">BH-2024</strain>
    </source>
</reference>
<name>A0ABD2M486_9BILA</name>
<dbReference type="InterPro" id="IPR017937">
    <property type="entry name" value="Thioredoxin_CS"/>
</dbReference>
<comment type="similarity">
    <text evidence="3 11">Belongs to the protein disulfide isomerase family.</text>
</comment>
<comment type="catalytic activity">
    <reaction evidence="1">
        <text>Catalyzes the rearrangement of -S-S- bonds in proteins.</text>
        <dbReference type="EC" id="5.3.4.1"/>
    </reaction>
</comment>
<dbReference type="InterPro" id="IPR005788">
    <property type="entry name" value="PDI_thioredoxin-like_dom"/>
</dbReference>
<dbReference type="GO" id="GO:0005788">
    <property type="term" value="C:endoplasmic reticulum lumen"/>
    <property type="evidence" value="ECO:0007669"/>
    <property type="project" value="UniProtKB-SubCell"/>
</dbReference>
<feature type="signal peptide" evidence="13">
    <location>
        <begin position="1"/>
        <end position="24"/>
    </location>
</feature>
<comment type="subcellular location">
    <subcellularLocation>
        <location evidence="2">Endoplasmic reticulum lumen</location>
    </subcellularLocation>
</comment>
<keyword evidence="6" id="KW-0677">Repeat</keyword>
<dbReference type="EMBL" id="JBICBT010000141">
    <property type="protein sequence ID" value="KAL3122328.1"/>
    <property type="molecule type" value="Genomic_DNA"/>
</dbReference>
<evidence type="ECO:0000256" key="1">
    <source>
        <dbReference type="ARBA" id="ARBA00001182"/>
    </source>
</evidence>
<dbReference type="PRINTS" id="PR00421">
    <property type="entry name" value="THIOREDOXIN"/>
</dbReference>
<evidence type="ECO:0000256" key="6">
    <source>
        <dbReference type="ARBA" id="ARBA00022737"/>
    </source>
</evidence>
<evidence type="ECO:0000256" key="2">
    <source>
        <dbReference type="ARBA" id="ARBA00004319"/>
    </source>
</evidence>
<dbReference type="GO" id="GO:0003756">
    <property type="term" value="F:protein disulfide isomerase activity"/>
    <property type="evidence" value="ECO:0007669"/>
    <property type="project" value="UniProtKB-EC"/>
</dbReference>
<dbReference type="SUPFAM" id="SSF52833">
    <property type="entry name" value="Thioredoxin-like"/>
    <property type="match status" value="3"/>
</dbReference>
<proteinExistence type="inferred from homology"/>
<dbReference type="InterPro" id="IPR013766">
    <property type="entry name" value="Thioredoxin_domain"/>
</dbReference>
<dbReference type="InterPro" id="IPR036249">
    <property type="entry name" value="Thioredoxin-like_sf"/>
</dbReference>
<keyword evidence="5 13" id="KW-0732">Signal</keyword>
<keyword evidence="16" id="KW-1185">Reference proteome</keyword>
<evidence type="ECO:0000256" key="11">
    <source>
        <dbReference type="RuleBase" id="RU004208"/>
    </source>
</evidence>
<dbReference type="PROSITE" id="PS51352">
    <property type="entry name" value="THIOREDOXIN_2"/>
    <property type="match status" value="2"/>
</dbReference>
<evidence type="ECO:0000256" key="4">
    <source>
        <dbReference type="ARBA" id="ARBA00012723"/>
    </source>
</evidence>
<dbReference type="FunFam" id="3.40.30.10:FF:000032">
    <property type="entry name" value="Protein disulfide-isomerase A6 homolog"/>
    <property type="match status" value="1"/>
</dbReference>
<dbReference type="Pfam" id="PF00085">
    <property type="entry name" value="Thioredoxin"/>
    <property type="match status" value="2"/>
</dbReference>
<dbReference type="Proteomes" id="UP001620626">
    <property type="component" value="Unassembled WGS sequence"/>
</dbReference>
<dbReference type="Pfam" id="PF24541">
    <property type="entry name" value="Thioredox_PDIA6_C"/>
    <property type="match status" value="1"/>
</dbReference>
<dbReference type="CDD" id="cd03001">
    <property type="entry name" value="PDI_a_P5"/>
    <property type="match status" value="2"/>
</dbReference>